<evidence type="ECO:0000313" key="9">
    <source>
        <dbReference type="EMBL" id="SJZ49576.1"/>
    </source>
</evidence>
<feature type="compositionally biased region" description="Polar residues" evidence="6">
    <location>
        <begin position="654"/>
        <end position="663"/>
    </location>
</feature>
<evidence type="ECO:0000256" key="1">
    <source>
        <dbReference type="ARBA" id="ARBA00004442"/>
    </source>
</evidence>
<feature type="signal peptide" evidence="7">
    <location>
        <begin position="1"/>
        <end position="19"/>
    </location>
</feature>
<evidence type="ECO:0000256" key="3">
    <source>
        <dbReference type="ARBA" id="ARBA00023237"/>
    </source>
</evidence>
<feature type="chain" id="PRO_5012752510" evidence="7">
    <location>
        <begin position="20"/>
        <end position="663"/>
    </location>
</feature>
<evidence type="ECO:0000256" key="4">
    <source>
        <dbReference type="PROSITE-ProRule" id="PRU00339"/>
    </source>
</evidence>
<comment type="subcellular location">
    <subcellularLocation>
        <location evidence="1">Cell outer membrane</location>
    </subcellularLocation>
</comment>
<organism evidence="9 10">
    <name type="scientific">Chitinophaga eiseniae</name>
    <dbReference type="NCBI Taxonomy" id="634771"/>
    <lineage>
        <taxon>Bacteria</taxon>
        <taxon>Pseudomonadati</taxon>
        <taxon>Bacteroidota</taxon>
        <taxon>Chitinophagia</taxon>
        <taxon>Chitinophagales</taxon>
        <taxon>Chitinophagaceae</taxon>
        <taxon>Chitinophaga</taxon>
    </lineage>
</organism>
<dbReference type="SUPFAM" id="SSF103088">
    <property type="entry name" value="OmpA-like"/>
    <property type="match status" value="1"/>
</dbReference>
<evidence type="ECO:0000256" key="5">
    <source>
        <dbReference type="PROSITE-ProRule" id="PRU00473"/>
    </source>
</evidence>
<dbReference type="InterPro" id="IPR008969">
    <property type="entry name" value="CarboxyPept-like_regulatory"/>
</dbReference>
<dbReference type="OrthoDB" id="9809364at2"/>
<keyword evidence="3" id="KW-0998">Cell outer membrane</keyword>
<dbReference type="Proteomes" id="UP000190367">
    <property type="component" value="Unassembled WGS sequence"/>
</dbReference>
<dbReference type="Pfam" id="PF00691">
    <property type="entry name" value="OmpA"/>
    <property type="match status" value="1"/>
</dbReference>
<dbReference type="STRING" id="634771.SAMN04488128_101471"/>
<dbReference type="PROSITE" id="PS50005">
    <property type="entry name" value="TPR"/>
    <property type="match status" value="1"/>
</dbReference>
<feature type="region of interest" description="Disordered" evidence="6">
    <location>
        <begin position="637"/>
        <end position="663"/>
    </location>
</feature>
<evidence type="ECO:0000259" key="8">
    <source>
        <dbReference type="PROSITE" id="PS51123"/>
    </source>
</evidence>
<keyword evidence="7" id="KW-0732">Signal</keyword>
<evidence type="ECO:0000256" key="2">
    <source>
        <dbReference type="ARBA" id="ARBA00023136"/>
    </source>
</evidence>
<protein>
    <submittedName>
        <fullName evidence="9">Outer membrane protein OmpA</fullName>
    </submittedName>
</protein>
<dbReference type="Pfam" id="PF13174">
    <property type="entry name" value="TPR_6"/>
    <property type="match status" value="1"/>
</dbReference>
<dbReference type="CDD" id="cd07185">
    <property type="entry name" value="OmpA_C-like"/>
    <property type="match status" value="1"/>
</dbReference>
<dbReference type="InterPro" id="IPR011990">
    <property type="entry name" value="TPR-like_helical_dom_sf"/>
</dbReference>
<dbReference type="GO" id="GO:0009279">
    <property type="term" value="C:cell outer membrane"/>
    <property type="evidence" value="ECO:0007669"/>
    <property type="project" value="UniProtKB-SubCell"/>
</dbReference>
<evidence type="ECO:0000256" key="6">
    <source>
        <dbReference type="SAM" id="MobiDB-lite"/>
    </source>
</evidence>
<evidence type="ECO:0000313" key="10">
    <source>
        <dbReference type="Proteomes" id="UP000190367"/>
    </source>
</evidence>
<reference evidence="10" key="1">
    <citation type="submission" date="2017-02" db="EMBL/GenBank/DDBJ databases">
        <authorList>
            <person name="Varghese N."/>
            <person name="Submissions S."/>
        </authorList>
    </citation>
    <scope>NUCLEOTIDE SEQUENCE [LARGE SCALE GENOMIC DNA]</scope>
    <source>
        <strain evidence="10">DSM 22224</strain>
    </source>
</reference>
<dbReference type="InterPro" id="IPR019734">
    <property type="entry name" value="TPR_rpt"/>
</dbReference>
<dbReference type="InterPro" id="IPR006665">
    <property type="entry name" value="OmpA-like"/>
</dbReference>
<keyword evidence="10" id="KW-1185">Reference proteome</keyword>
<feature type="repeat" description="TPR" evidence="4">
    <location>
        <begin position="81"/>
        <end position="114"/>
    </location>
</feature>
<name>A0A1T4L4D8_9BACT</name>
<dbReference type="AlphaFoldDB" id="A0A1T4L4D8"/>
<dbReference type="PANTHER" id="PTHR30329:SF21">
    <property type="entry name" value="LIPOPROTEIN YIAD-RELATED"/>
    <property type="match status" value="1"/>
</dbReference>
<dbReference type="InterPro" id="IPR011659">
    <property type="entry name" value="WD40"/>
</dbReference>
<dbReference type="PANTHER" id="PTHR30329">
    <property type="entry name" value="STATOR ELEMENT OF FLAGELLAR MOTOR COMPLEX"/>
    <property type="match status" value="1"/>
</dbReference>
<dbReference type="InterPro" id="IPR011042">
    <property type="entry name" value="6-blade_b-propeller_TolB-like"/>
</dbReference>
<dbReference type="Gene3D" id="2.60.40.1120">
    <property type="entry name" value="Carboxypeptidase-like, regulatory domain"/>
    <property type="match status" value="1"/>
</dbReference>
<dbReference type="SUPFAM" id="SSF49464">
    <property type="entry name" value="Carboxypeptidase regulatory domain-like"/>
    <property type="match status" value="1"/>
</dbReference>
<dbReference type="InterPro" id="IPR006664">
    <property type="entry name" value="OMP_bac"/>
</dbReference>
<dbReference type="RefSeq" id="WP_078667156.1">
    <property type="nucleotide sequence ID" value="NZ_FUWZ01000001.1"/>
</dbReference>
<proteinExistence type="predicted"/>
<evidence type="ECO:0000256" key="7">
    <source>
        <dbReference type="SAM" id="SignalP"/>
    </source>
</evidence>
<keyword evidence="2 5" id="KW-0472">Membrane</keyword>
<accession>A0A1T4L4D8</accession>
<gene>
    <name evidence="9" type="ORF">SAMN04488128_101471</name>
</gene>
<dbReference type="SUPFAM" id="SSF82171">
    <property type="entry name" value="DPP6 N-terminal domain-like"/>
    <property type="match status" value="1"/>
</dbReference>
<keyword evidence="4" id="KW-0802">TPR repeat</keyword>
<dbReference type="PROSITE" id="PS51123">
    <property type="entry name" value="OMPA_2"/>
    <property type="match status" value="1"/>
</dbReference>
<dbReference type="Gene3D" id="1.25.40.10">
    <property type="entry name" value="Tetratricopeptide repeat domain"/>
    <property type="match status" value="1"/>
</dbReference>
<dbReference type="PRINTS" id="PR01021">
    <property type="entry name" value="OMPADOMAIN"/>
</dbReference>
<dbReference type="SUPFAM" id="SSF48452">
    <property type="entry name" value="TPR-like"/>
    <property type="match status" value="1"/>
</dbReference>
<dbReference type="InterPro" id="IPR036737">
    <property type="entry name" value="OmpA-like_sf"/>
</dbReference>
<feature type="domain" description="OmpA-like" evidence="8">
    <location>
        <begin position="541"/>
        <end position="663"/>
    </location>
</feature>
<sequence>MKKILFTASVLLATMTLQAQFTYDYLKAADQYYKKEDYNSAVQYYEKYLGTRNKSFRQDSYKPYAAVNASRKTTVPVSSAQQAVYKLAESYRNLHNYEKAAPHYETVLEADAKSFPLAAYYYAVSLRALGKYEDAEKAFHNFLQGYGSKDSYSAAAEREVNNLAFVNAQLKRSDLSLYEIRKAPAALNTTGASYAPLWTADGALLFTSTRPDPAKNKGFVNRVYTADYADGQAANIKLLAVAQPESLHQGAVSITPDGQQLFITRWQIDHGKKVTSLWVSRKSGSNWSEPVALDAVINVPGSNTQQPFVLPDGKHLLYASDRPGGQGGFDLWYATLDETGKPVSTANLGEVINTADNEQAPYYHAATRTLVFSTDGRTGMGGYDFFSSKGEPGNFQAPVNMGYPVNSVKDDIYFASRSNNRNLLDDVLLGTDRAAECCLELFFLHKTRPARQLSGIVVACNSNTPVAGAEVRIIDTVSHQVVTTRSTGADGSYAFTLDEYQPLVAIANAVGYTQGTQHIDLPQNEDTAAITAPALCLTPIVTPPSPVTLENVYYDYDKATLKPESSASLDKLAALLEENPDMEIELAAHTDSKGGKRYNQRLSEARAKSCVDYLVEKGIDAHRLTYKGYGATMPIAPNTLPDGSDNPEGRQQNRRTTFTILKK</sequence>
<dbReference type="InterPro" id="IPR050330">
    <property type="entry name" value="Bact_OuterMem_StrucFunc"/>
</dbReference>
<dbReference type="Gene3D" id="3.30.1330.60">
    <property type="entry name" value="OmpA-like domain"/>
    <property type="match status" value="1"/>
</dbReference>
<dbReference type="EMBL" id="FUWZ01000001">
    <property type="protein sequence ID" value="SJZ49576.1"/>
    <property type="molecule type" value="Genomic_DNA"/>
</dbReference>
<dbReference type="Pfam" id="PF07676">
    <property type="entry name" value="PD40"/>
    <property type="match status" value="2"/>
</dbReference>
<dbReference type="Gene3D" id="2.120.10.30">
    <property type="entry name" value="TolB, C-terminal domain"/>
    <property type="match status" value="1"/>
</dbReference>